<comment type="caution">
    <text evidence="2">The sequence shown here is derived from an EMBL/GenBank/DDBJ whole genome shotgun (WGS) entry which is preliminary data.</text>
</comment>
<evidence type="ECO:0000313" key="2">
    <source>
        <dbReference type="EMBL" id="TNV71809.1"/>
    </source>
</evidence>
<dbReference type="EMBL" id="RRYP01027133">
    <property type="protein sequence ID" value="TNV71809.1"/>
    <property type="molecule type" value="Genomic_DNA"/>
</dbReference>
<keyword evidence="1" id="KW-1133">Transmembrane helix</keyword>
<keyword evidence="3" id="KW-1185">Reference proteome</keyword>
<feature type="transmembrane region" description="Helical" evidence="1">
    <location>
        <begin position="64"/>
        <end position="87"/>
    </location>
</feature>
<evidence type="ECO:0000256" key="1">
    <source>
        <dbReference type="SAM" id="Phobius"/>
    </source>
</evidence>
<name>A0A8J8SV48_HALGN</name>
<keyword evidence="1" id="KW-0812">Transmembrane</keyword>
<reference evidence="2" key="1">
    <citation type="submission" date="2019-06" db="EMBL/GenBank/DDBJ databases">
        <authorList>
            <person name="Zheng W."/>
        </authorList>
    </citation>
    <scope>NUCLEOTIDE SEQUENCE</scope>
    <source>
        <strain evidence="2">QDHG01</strain>
    </source>
</reference>
<protein>
    <submittedName>
        <fullName evidence="2">Uncharacterized protein</fullName>
    </submittedName>
</protein>
<feature type="transmembrane region" description="Helical" evidence="1">
    <location>
        <begin position="31"/>
        <end position="52"/>
    </location>
</feature>
<sequence>MFPKALGLLCNTLFYYWLVTDNGNFGTTTKVFIYIGFLIATILQDYTLISFLMKKNEATEKLLVQILTVIFMLAIGPLQVAISYQLFKASKYDPVYKTHLIWNVVVAALIAVLLTYLAKLSEWEVEQDKKVSNFLKFSFKNRRQRRQLAEQNQ</sequence>
<dbReference type="AlphaFoldDB" id="A0A8J8SV48"/>
<dbReference type="Proteomes" id="UP000785679">
    <property type="component" value="Unassembled WGS sequence"/>
</dbReference>
<gene>
    <name evidence="2" type="ORF">FGO68_gene10364</name>
</gene>
<organism evidence="2 3">
    <name type="scientific">Halteria grandinella</name>
    <dbReference type="NCBI Taxonomy" id="5974"/>
    <lineage>
        <taxon>Eukaryota</taxon>
        <taxon>Sar</taxon>
        <taxon>Alveolata</taxon>
        <taxon>Ciliophora</taxon>
        <taxon>Intramacronucleata</taxon>
        <taxon>Spirotrichea</taxon>
        <taxon>Stichotrichia</taxon>
        <taxon>Sporadotrichida</taxon>
        <taxon>Halteriidae</taxon>
        <taxon>Halteria</taxon>
    </lineage>
</organism>
<keyword evidence="1" id="KW-0472">Membrane</keyword>
<accession>A0A8J8SV48</accession>
<proteinExistence type="predicted"/>
<evidence type="ECO:0000313" key="3">
    <source>
        <dbReference type="Proteomes" id="UP000785679"/>
    </source>
</evidence>
<feature type="transmembrane region" description="Helical" evidence="1">
    <location>
        <begin position="99"/>
        <end position="118"/>
    </location>
</feature>